<accession>A0A6A6X8D3</accession>
<name>A0A6A6X8D3_9PLEO</name>
<reference evidence="3" key="1">
    <citation type="journal article" date="2020" name="Stud. Mycol.">
        <title>101 Dothideomycetes genomes: a test case for predicting lifestyles and emergence of pathogens.</title>
        <authorList>
            <person name="Haridas S."/>
            <person name="Albert R."/>
            <person name="Binder M."/>
            <person name="Bloem J."/>
            <person name="Labutti K."/>
            <person name="Salamov A."/>
            <person name="Andreopoulos B."/>
            <person name="Baker S."/>
            <person name="Barry K."/>
            <person name="Bills G."/>
            <person name="Bluhm B."/>
            <person name="Cannon C."/>
            <person name="Castanera R."/>
            <person name="Culley D."/>
            <person name="Daum C."/>
            <person name="Ezra D."/>
            <person name="Gonzalez J."/>
            <person name="Henrissat B."/>
            <person name="Kuo A."/>
            <person name="Liang C."/>
            <person name="Lipzen A."/>
            <person name="Lutzoni F."/>
            <person name="Magnuson J."/>
            <person name="Mondo S."/>
            <person name="Nolan M."/>
            <person name="Ohm R."/>
            <person name="Pangilinan J."/>
            <person name="Park H.-J."/>
            <person name="Ramirez L."/>
            <person name="Alfaro M."/>
            <person name="Sun H."/>
            <person name="Tritt A."/>
            <person name="Yoshinaga Y."/>
            <person name="Zwiers L.-H."/>
            <person name="Turgeon B."/>
            <person name="Goodwin S."/>
            <person name="Spatafora J."/>
            <person name="Crous P."/>
            <person name="Grigoriev I."/>
        </authorList>
    </citation>
    <scope>NUCLEOTIDE SEQUENCE</scope>
    <source>
        <strain evidence="3">CBS 109.77</strain>
    </source>
</reference>
<evidence type="ECO:0000313" key="4">
    <source>
        <dbReference type="Proteomes" id="UP000799757"/>
    </source>
</evidence>
<gene>
    <name evidence="3" type="ORF">K505DRAFT_350638</name>
</gene>
<keyword evidence="4" id="KW-1185">Reference proteome</keyword>
<dbReference type="PANTHER" id="PTHR43662">
    <property type="match status" value="1"/>
</dbReference>
<feature type="chain" id="PRO_5025386953" description="DUF1996 domain-containing protein" evidence="1">
    <location>
        <begin position="18"/>
        <end position="347"/>
    </location>
</feature>
<evidence type="ECO:0000313" key="3">
    <source>
        <dbReference type="EMBL" id="KAF2792404.1"/>
    </source>
</evidence>
<protein>
    <recommendedName>
        <fullName evidence="2">DUF1996 domain-containing protein</fullName>
    </recommendedName>
</protein>
<dbReference type="AlphaFoldDB" id="A0A6A6X8D3"/>
<feature type="signal peptide" evidence="1">
    <location>
        <begin position="1"/>
        <end position="17"/>
    </location>
</feature>
<dbReference type="PANTHER" id="PTHR43662:SF13">
    <property type="entry name" value="DUF1996 DOMAIN-CONTAINING PROTEIN"/>
    <property type="match status" value="1"/>
</dbReference>
<dbReference type="OrthoDB" id="74764at2759"/>
<dbReference type="EMBL" id="MU001971">
    <property type="protein sequence ID" value="KAF2792404.1"/>
    <property type="molecule type" value="Genomic_DNA"/>
</dbReference>
<organism evidence="3 4">
    <name type="scientific">Melanomma pulvis-pyrius CBS 109.77</name>
    <dbReference type="NCBI Taxonomy" id="1314802"/>
    <lineage>
        <taxon>Eukaryota</taxon>
        <taxon>Fungi</taxon>
        <taxon>Dikarya</taxon>
        <taxon>Ascomycota</taxon>
        <taxon>Pezizomycotina</taxon>
        <taxon>Dothideomycetes</taxon>
        <taxon>Pleosporomycetidae</taxon>
        <taxon>Pleosporales</taxon>
        <taxon>Melanommataceae</taxon>
        <taxon>Melanomma</taxon>
    </lineage>
</organism>
<feature type="domain" description="DUF1996" evidence="2">
    <location>
        <begin position="32"/>
        <end position="282"/>
    </location>
</feature>
<dbReference type="Pfam" id="PF09362">
    <property type="entry name" value="DUF1996"/>
    <property type="match status" value="1"/>
</dbReference>
<evidence type="ECO:0000259" key="2">
    <source>
        <dbReference type="Pfam" id="PF09362"/>
    </source>
</evidence>
<keyword evidence="1" id="KW-0732">Signal</keyword>
<dbReference type="InterPro" id="IPR018535">
    <property type="entry name" value="DUF1996"/>
</dbReference>
<sequence length="347" mass="38177">MHWSSLSALALVAPSHALIRFGCSQLVVDRLDPLVNPGLIPTPHLHQIIGGNSFNISMLPANHDPPKLSTCTTCQPSDDFSNYWTASLYFRSNNGTFKRVPQKANSGFEGQNGGMTVYYMQNQLADYTQKAKVKAFQPGFRMLIGNPAINTRAEAEKFPQLTYTCLQTMGTRFPETKAFPTKPCPAGIMVNLRFPTCWDGVNLDSPDHISHMSYPASGTFESQGPCPATHPVRMPQLMYEVIFETKDFNNKADWPTDGTQPFVWSFGDGTGYGSHGDYVFGWKDDSLQKIMDDACYVNCTSMKTQSIAAMNACSIANKVDEDIGDSTWISELPGAPKMTLHAADGSV</sequence>
<evidence type="ECO:0000256" key="1">
    <source>
        <dbReference type="SAM" id="SignalP"/>
    </source>
</evidence>
<proteinExistence type="predicted"/>
<dbReference type="Proteomes" id="UP000799757">
    <property type="component" value="Unassembled WGS sequence"/>
</dbReference>